<evidence type="ECO:0000256" key="3">
    <source>
        <dbReference type="ARBA" id="ARBA00022801"/>
    </source>
</evidence>
<comment type="similarity">
    <text evidence="1">Belongs to the peptidase S45 family.</text>
</comment>
<evidence type="ECO:0000313" key="6">
    <source>
        <dbReference type="Proteomes" id="UP000305674"/>
    </source>
</evidence>
<keyword evidence="4" id="KW-0865">Zymogen</keyword>
<evidence type="ECO:0000256" key="1">
    <source>
        <dbReference type="ARBA" id="ARBA00006586"/>
    </source>
</evidence>
<comment type="caution">
    <text evidence="5">The sequence shown here is derived from an EMBL/GenBank/DDBJ whole genome shotgun (WGS) entry which is preliminary data.</text>
</comment>
<dbReference type="Gene3D" id="1.10.439.10">
    <property type="entry name" value="Penicillin Amidohydrolase, domain 1"/>
    <property type="match status" value="1"/>
</dbReference>
<dbReference type="Gene3D" id="3.60.20.10">
    <property type="entry name" value="Glutamine Phosphoribosylpyrophosphate, subunit 1, domain 1"/>
    <property type="match status" value="1"/>
</dbReference>
<evidence type="ECO:0000256" key="2">
    <source>
        <dbReference type="ARBA" id="ARBA00022729"/>
    </source>
</evidence>
<organism evidence="5 6">
    <name type="scientific">Ferrimonas sediminicola</name>
    <dbReference type="NCBI Taxonomy" id="2569538"/>
    <lineage>
        <taxon>Bacteria</taxon>
        <taxon>Pseudomonadati</taxon>
        <taxon>Pseudomonadota</taxon>
        <taxon>Gammaproteobacteria</taxon>
        <taxon>Alteromonadales</taxon>
        <taxon>Ferrimonadaceae</taxon>
        <taxon>Ferrimonas</taxon>
    </lineage>
</organism>
<gene>
    <name evidence="5" type="ORF">FCL40_01860</name>
</gene>
<dbReference type="PROSITE" id="PS51257">
    <property type="entry name" value="PROKAR_LIPOPROTEIN"/>
    <property type="match status" value="1"/>
</dbReference>
<dbReference type="Gene3D" id="2.30.120.10">
    <property type="match status" value="1"/>
</dbReference>
<proteinExistence type="inferred from homology"/>
<dbReference type="InterPro" id="IPR043146">
    <property type="entry name" value="Penicillin_amidase_N_B-knob"/>
</dbReference>
<dbReference type="CDD" id="cd01936">
    <property type="entry name" value="Ntn_CA"/>
    <property type="match status" value="1"/>
</dbReference>
<keyword evidence="6" id="KW-1185">Reference proteome</keyword>
<dbReference type="InterPro" id="IPR002692">
    <property type="entry name" value="S45"/>
</dbReference>
<dbReference type="PANTHER" id="PTHR34218:SF3">
    <property type="entry name" value="ACYL-HOMOSERINE LACTONE ACYLASE PVDQ"/>
    <property type="match status" value="1"/>
</dbReference>
<dbReference type="Proteomes" id="UP000305674">
    <property type="component" value="Unassembled WGS sequence"/>
</dbReference>
<dbReference type="EMBL" id="SWCI01000001">
    <property type="protein sequence ID" value="TKB51327.1"/>
    <property type="molecule type" value="Genomic_DNA"/>
</dbReference>
<evidence type="ECO:0000256" key="4">
    <source>
        <dbReference type="ARBA" id="ARBA00023145"/>
    </source>
</evidence>
<dbReference type="RefSeq" id="WP_136850779.1">
    <property type="nucleotide sequence ID" value="NZ_SWCI01000001.1"/>
</dbReference>
<dbReference type="Gene3D" id="1.10.1400.10">
    <property type="match status" value="1"/>
</dbReference>
<reference evidence="5 6" key="1">
    <citation type="submission" date="2019-04" db="EMBL/GenBank/DDBJ databases">
        <authorList>
            <person name="Hwang J.C."/>
        </authorList>
    </citation>
    <scope>NUCLEOTIDE SEQUENCE [LARGE SCALE GENOMIC DNA]</scope>
    <source>
        <strain evidence="5 6">IMCC35001</strain>
    </source>
</reference>
<dbReference type="Pfam" id="PF01804">
    <property type="entry name" value="Penicil_amidase"/>
    <property type="match status" value="1"/>
</dbReference>
<dbReference type="GO" id="GO:0016811">
    <property type="term" value="F:hydrolase activity, acting on carbon-nitrogen (but not peptide) bonds, in linear amides"/>
    <property type="evidence" value="ECO:0007669"/>
    <property type="project" value="InterPro"/>
</dbReference>
<name>A0A4U1BKZ7_9GAMM</name>
<dbReference type="InterPro" id="IPR029055">
    <property type="entry name" value="Ntn_hydrolases_N"/>
</dbReference>
<sequence length="859" mass="93374">MIRSPLWVAVAMATGLTLSGCSNDDNRDSTTLPPEPAPEVQVFAENGLLDVRIRRTTFGVPHIEADSIESLAFGSGYAQAQDHLCLLADGIIKANSERAKYFGPHKSIDFATGLAKEEDNQNLISDFGYKALGVRQSAAELIGTLPDRSRAMLSGFAAGYNLYLADLASGAVTTPNLPCAGQPWVKPMADVDMLTYLFSIALLPGAANFMDLIFFANPGDGDEYLPRPAATASVPRQGQMMLAEIRAKAQARAATLATPEVNPREMGSNGWGLGSEVTDNGRGIVLGNPHFPHTGQLRFWQSHLTIPGHLNVMGGSLVGMPGAVNIGFNQNLAWTHTFSTAEHFIMYNLSLKEGDRLTYLFEGEERAITPKTLTVEVNIGGGVTIPLEKEVYLTAKGPMVEAPPALAPFPWDDTQAFFIQDANMNNVDVLEHWSAMNFASNLEEFQQAFKSFDGVIFNNTMYADDQGNAFYIDDSTVPNIGSEAENALRLSPELRAARDQAGFTILPGDEARFAFDGAVPYERAPKLVRRDFVQNSNNSYWITNPAEPIEHVSPLYGKRRVQQSLRTRMGLTLMSDARGDDDKFSPAEVESALLSNRAYLAELVLPQLLLQCQAQGTTPVVVSDSLSVNITPACAALAKWNGAQNQDSVAGALLREFGYRFDSDVHLDVPFVYTDPINTPNTLASDGAALVALAAASVTLTQNGFDLEAPLGQMQFVEKSLPNGQPSGVRFPWSGANNFEGGFNVFAYTNRPGDDTLLPQHAYEPAIDAVTGQPTRSELTTEGYHIDYGSSWMMVVGFGDQGPEGRGLLTYSEAYNAHSPHWADQTSYYSDNTALRPLLFTEEAIAAETLSDIRLQYQK</sequence>
<keyword evidence="2" id="KW-0732">Signal</keyword>
<protein>
    <submittedName>
        <fullName evidence="5">Acylase</fullName>
    </submittedName>
</protein>
<dbReference type="SUPFAM" id="SSF56235">
    <property type="entry name" value="N-terminal nucleophile aminohydrolases (Ntn hydrolases)"/>
    <property type="match status" value="1"/>
</dbReference>
<dbReference type="GO" id="GO:0017000">
    <property type="term" value="P:antibiotic biosynthetic process"/>
    <property type="evidence" value="ECO:0007669"/>
    <property type="project" value="InterPro"/>
</dbReference>
<dbReference type="InterPro" id="IPR043147">
    <property type="entry name" value="Penicillin_amidase_A-knob"/>
</dbReference>
<dbReference type="InterPro" id="IPR023343">
    <property type="entry name" value="Penicillin_amidase_dom1"/>
</dbReference>
<dbReference type="OrthoDB" id="9760084at2"/>
<dbReference type="PANTHER" id="PTHR34218">
    <property type="entry name" value="PEPTIDASE S45 PENICILLIN AMIDASE"/>
    <property type="match status" value="1"/>
</dbReference>
<accession>A0A4U1BKZ7</accession>
<evidence type="ECO:0000313" key="5">
    <source>
        <dbReference type="EMBL" id="TKB51327.1"/>
    </source>
</evidence>
<keyword evidence="3" id="KW-0378">Hydrolase</keyword>
<dbReference type="AlphaFoldDB" id="A0A4U1BKZ7"/>